<sequence>MLPAYSRFPPLSLGLPVGIFRFSLWEFFNGIQAEDMLEVSSEVRMDVRDRSENTFWGVFHSKKIVADSPTHRGTL</sequence>
<protein>
    <submittedName>
        <fullName evidence="1">Uncharacterized protein</fullName>
    </submittedName>
</protein>
<accession>A0A5J4RR98</accession>
<evidence type="ECO:0000313" key="1">
    <source>
        <dbReference type="EMBL" id="KAA6335795.1"/>
    </source>
</evidence>
<reference evidence="1" key="1">
    <citation type="submission" date="2019-03" db="EMBL/GenBank/DDBJ databases">
        <title>Single cell metagenomics reveals metabolic interactions within the superorganism composed of flagellate Streblomastix strix and complex community of Bacteroidetes bacteria on its surface.</title>
        <authorList>
            <person name="Treitli S.C."/>
            <person name="Kolisko M."/>
            <person name="Husnik F."/>
            <person name="Keeling P."/>
            <person name="Hampl V."/>
        </authorList>
    </citation>
    <scope>NUCLEOTIDE SEQUENCE</scope>
    <source>
        <strain evidence="1">STM</strain>
    </source>
</reference>
<name>A0A5J4RR98_9ZZZZ</name>
<proteinExistence type="predicted"/>
<organism evidence="1">
    <name type="scientific">termite gut metagenome</name>
    <dbReference type="NCBI Taxonomy" id="433724"/>
    <lineage>
        <taxon>unclassified sequences</taxon>
        <taxon>metagenomes</taxon>
        <taxon>organismal metagenomes</taxon>
    </lineage>
</organism>
<gene>
    <name evidence="1" type="ORF">EZS27_016006</name>
</gene>
<dbReference type="AlphaFoldDB" id="A0A5J4RR98"/>
<dbReference type="EMBL" id="SNRY01000858">
    <property type="protein sequence ID" value="KAA6335795.1"/>
    <property type="molecule type" value="Genomic_DNA"/>
</dbReference>
<comment type="caution">
    <text evidence="1">The sequence shown here is derived from an EMBL/GenBank/DDBJ whole genome shotgun (WGS) entry which is preliminary data.</text>
</comment>